<proteinExistence type="evidence at transcript level"/>
<dbReference type="InterPro" id="IPR002035">
    <property type="entry name" value="VWF_A"/>
</dbReference>
<dbReference type="InterPro" id="IPR051173">
    <property type="entry name" value="Ca_channel_alpha-2/delta"/>
</dbReference>
<evidence type="ECO:0000256" key="1">
    <source>
        <dbReference type="SAM" id="MobiDB-lite"/>
    </source>
</evidence>
<dbReference type="SUPFAM" id="SSF103190">
    <property type="entry name" value="Sensory domain-like"/>
    <property type="match status" value="1"/>
</dbReference>
<dbReference type="PROSITE" id="PS51257">
    <property type="entry name" value="PROKAR_LIPOPROTEIN"/>
    <property type="match status" value="1"/>
</dbReference>
<dbReference type="PANTHER" id="PTHR10166">
    <property type="entry name" value="VOLTAGE-DEPENDENT CALCIUM CHANNEL SUBUNIT ALPHA-2/DELTA-RELATED"/>
    <property type="match status" value="1"/>
</dbReference>
<evidence type="ECO:0000256" key="2">
    <source>
        <dbReference type="SAM" id="Phobius"/>
    </source>
</evidence>
<feature type="region of interest" description="Disordered" evidence="1">
    <location>
        <begin position="1467"/>
        <end position="1526"/>
    </location>
</feature>
<feature type="transmembrane region" description="Helical" evidence="2">
    <location>
        <begin position="1411"/>
        <end position="1433"/>
    </location>
</feature>
<dbReference type="EMBL" id="CAJHJT010000056">
    <property type="protein sequence ID" value="CAD7012796.1"/>
    <property type="molecule type" value="Genomic_DNA"/>
</dbReference>
<feature type="compositionally biased region" description="Low complexity" evidence="1">
    <location>
        <begin position="1550"/>
        <end position="1560"/>
    </location>
</feature>
<keyword evidence="3" id="KW-0732">Signal</keyword>
<feature type="region of interest" description="Disordered" evidence="1">
    <location>
        <begin position="1544"/>
        <end position="1626"/>
    </location>
</feature>
<dbReference type="EMBL" id="GAMC01014827">
    <property type="protein sequence ID" value="JAB91728.1"/>
    <property type="molecule type" value="mRNA"/>
</dbReference>
<keyword evidence="2" id="KW-1133">Transmembrane helix</keyword>
<organism evidence="6">
    <name type="scientific">Ceratitis capitata</name>
    <name type="common">Mediterranean fruit fly</name>
    <name type="synonym">Tephritis capitata</name>
    <dbReference type="NCBI Taxonomy" id="7213"/>
    <lineage>
        <taxon>Eukaryota</taxon>
        <taxon>Metazoa</taxon>
        <taxon>Ecdysozoa</taxon>
        <taxon>Arthropoda</taxon>
        <taxon>Hexapoda</taxon>
        <taxon>Insecta</taxon>
        <taxon>Pterygota</taxon>
        <taxon>Neoptera</taxon>
        <taxon>Endopterygota</taxon>
        <taxon>Diptera</taxon>
        <taxon>Brachycera</taxon>
        <taxon>Muscomorpha</taxon>
        <taxon>Tephritoidea</taxon>
        <taxon>Tephritidae</taxon>
        <taxon>Ceratitis</taxon>
        <taxon>Ceratitis</taxon>
    </lineage>
</organism>
<feature type="chain" id="PRO_5033979386" evidence="3">
    <location>
        <begin position="23"/>
        <end position="1650"/>
    </location>
</feature>
<feature type="signal peptide" evidence="3">
    <location>
        <begin position="1"/>
        <end position="22"/>
    </location>
</feature>
<dbReference type="GO" id="GO:0005891">
    <property type="term" value="C:voltage-gated calcium channel complex"/>
    <property type="evidence" value="ECO:0007669"/>
    <property type="project" value="TreeGrafter"/>
</dbReference>
<name>W8B3U0_CERCA</name>
<accession>W8B3U0</accession>
<keyword evidence="2" id="KW-0472">Membrane</keyword>
<feature type="compositionally biased region" description="Polar residues" evidence="1">
    <location>
        <begin position="1590"/>
        <end position="1623"/>
    </location>
</feature>
<evidence type="ECO:0000259" key="4">
    <source>
        <dbReference type="PROSITE" id="PS50234"/>
    </source>
</evidence>
<dbReference type="Gene3D" id="3.40.50.410">
    <property type="entry name" value="von Willebrand factor, type A domain"/>
    <property type="match status" value="1"/>
</dbReference>
<reference evidence="6" key="2">
    <citation type="journal article" date="2014" name="BMC Genomics">
        <title>A genomic perspective to assessing quality of mass-reared SIT flies used in Mediterranean fruit fly (Ceratitis capitata) eradication in California.</title>
        <authorList>
            <person name="Calla B."/>
            <person name="Hall B."/>
            <person name="Hou S."/>
            <person name="Geib S.M."/>
        </authorList>
    </citation>
    <scope>NUCLEOTIDE SEQUENCE</scope>
</reference>
<evidence type="ECO:0000313" key="5">
    <source>
        <dbReference type="EMBL" id="CAD7012796.1"/>
    </source>
</evidence>
<dbReference type="PANTHER" id="PTHR10166:SF66">
    <property type="entry name" value="VWFA AND CACHE DOMAIN-CONTAINING PROTEIN CG16868"/>
    <property type="match status" value="1"/>
</dbReference>
<feature type="region of interest" description="Disordered" evidence="1">
    <location>
        <begin position="251"/>
        <end position="283"/>
    </location>
</feature>
<reference evidence="6" key="1">
    <citation type="submission" date="2013-07" db="EMBL/GenBank/DDBJ databases">
        <authorList>
            <person name="Geib S."/>
        </authorList>
    </citation>
    <scope>NUCLEOTIDE SEQUENCE</scope>
</reference>
<dbReference type="Proteomes" id="UP000606786">
    <property type="component" value="Unassembled WGS sequence"/>
</dbReference>
<dbReference type="PROSITE" id="PS50234">
    <property type="entry name" value="VWFA"/>
    <property type="match status" value="1"/>
</dbReference>
<dbReference type="Gene3D" id="3.30.450.20">
    <property type="entry name" value="PAS domain"/>
    <property type="match status" value="1"/>
</dbReference>
<dbReference type="FunFam" id="3.30.450.20:FF:000138">
    <property type="entry name" value="VWFA and cache domain-containing protein CG16868"/>
    <property type="match status" value="1"/>
</dbReference>
<dbReference type="InterPro" id="IPR036465">
    <property type="entry name" value="vWFA_dom_sf"/>
</dbReference>
<keyword evidence="2" id="KW-0812">Transmembrane</keyword>
<dbReference type="OrthoDB" id="2150145at2759"/>
<evidence type="ECO:0000313" key="7">
    <source>
        <dbReference type="Proteomes" id="UP000606786"/>
    </source>
</evidence>
<protein>
    <submittedName>
        <fullName evidence="5">(Mediterranean fruit fly) hypothetical protein</fullName>
    </submittedName>
    <submittedName>
        <fullName evidence="6">VWFA and cache domain-containing protein CG16868</fullName>
    </submittedName>
</protein>
<feature type="domain" description="VWFA" evidence="4">
    <location>
        <begin position="471"/>
        <end position="683"/>
    </location>
</feature>
<keyword evidence="7" id="KW-1185">Reference proteome</keyword>
<evidence type="ECO:0000313" key="6">
    <source>
        <dbReference type="EMBL" id="JAB91728.1"/>
    </source>
</evidence>
<dbReference type="SUPFAM" id="SSF53300">
    <property type="entry name" value="vWA-like"/>
    <property type="match status" value="1"/>
</dbReference>
<dbReference type="InterPro" id="IPR029151">
    <property type="entry name" value="Sensor-like_sf"/>
</dbReference>
<sequence length="1650" mass="185417">MSAKMRCIFALLLLFSCDAVLLSEIGSGATDTVPKVKRINHTNMNVPVLLSNISLNVNPKITTQFPTVTKDFVTVNVNALPVPLAAPATSASVAPQKVPLTHNISEPVNVGTVVSGTTGSSVPASSFGQSSANVFFMNYLSQQNVLELVRNIDSRLRIIRNVEMRVATIQELFDSLHFSGGSAALNMAALKNNSEPQYSSVSATLQHDLEIFSKRLAKKLQTATHVVRELHDFFRFNITKVLLQQHLQATEYDDENDEVERDVDLEPDDDDDAVDDEESEIDNDEDEFDVEINDLDSLVATGEGIRNMHMHLHTCIQAFQTIAGGRKVNSVSESNYNKQQIQILNYLKTDSSPAKHHQTQYYQQFDQGNYFTDEGSFEGRANVYILEKLQALKSSLMKSDFTIELPKISANVRNTGPATTTETNSKLKFLGNHFKHIFFLSRSDNANELTAHYYDENYFQQLYVSAIKNKYLFLLIDVGSAMNMELLELTKALIANILQLLSPTDRISIVTVSDEANIMPFDIYSNEAATGVFYATRARKEEILNHIHTLVVTKGQTNHSLGFEYAFQMIYQLQNASVISELNPIQFVYVTRGLLTNLSDTMQVLQVIANGQRQLLEPIIIHTCAVVTDEKRIMYEKQFLADIATQNYTKYKISVNEWCESECEPQQLAGRFFVLTKAQTDELMRLSVALFQHTFRERYLSESFEVQLPMVETTSGDAIVSVTHAVPPFGVIGVNLYLTDLIEDVISYGQPTQNANKNEYSYAFLIDRNGITIAHPAFPRPMAQQQTPFPVDIAFLENSTDFAYTRRLILHDEHGNLTTSVYLTRDRKIESFERIYQWQSILGIYILCLVSTFKPEIAAINSTTSASLENAMRLATPQVPPSLPISLQRYNVVKDNMPRFHNDYEYLGGMDLLYHRLDLLPPSSSQTCRFFRQVATMETPTLFLSASAFMSPFTFLHNNRVNSPRAQIRTVESIMAYLKDTTGLLANPGLRPQIRKEVSALYNAMQHLKKRHQDARGTLKNHIIRRYIASVNGVLQVYPGCLLSTNYDPTRRPWFRKALQQPGKIITTEPYLDAGGAGYIITIAHTIFEGKSNALHSVERDQPVAIVALDLPYGYYYRMIIDSTPLCQMKHIKCLLFENEGYLIAHPSMLEPSTLLRNQRRPHEHLTHKESYLANDILNHKSLVRKLACANYQNRTLQRYYVFNTSLSDILTNVVHGERTKYAIALVYGSNLFAAVLNSTCDGGAFCPCSTIDRICLNCNRMDQMDCECPCECPMEMDVFNGDVEVGHADSSQTTIERYLNYTQQFSYCEPPSEHFIALPAVSAEYQLLHSCVSINCDVYGTQSECLGVMGCEWCQQDLDGNGFTASFCVAQASCFNGVLSSLTPYGDLDDVDIIAAHSYNPGQKPSTYSAFGPVGGAIIVLGIVIGFAIYCYRHNMDSQSQDQFYVDSMQEENYGLPLSRFNFDDCQTHDEPPGGNGGYDHPSAQRNLIHPADISPYHMSTGSSYRRPPNGESDHGYSTMTPHEDSSDHQCFALAEPLLLHDKRHSKSDTMSISTSISSPTNRHHQPHCQNPYLNHPAPAPTQAKDRYQINSPKKYQQAVTPSRQMNDSGPVYGQTTLPLNDSSEDCMPAPRYILAPVTVHRHMEPTES</sequence>
<gene>
    <name evidence="6" type="primary">CAHD1</name>
    <name evidence="5" type="ORF">CCAP1982_LOCUS20897</name>
</gene>
<reference evidence="5" key="3">
    <citation type="submission" date="2020-11" db="EMBL/GenBank/DDBJ databases">
        <authorList>
            <person name="Whitehead M."/>
        </authorList>
    </citation>
    <scope>NUCLEOTIDE SEQUENCE</scope>
    <source>
        <strain evidence="5">EGII</strain>
    </source>
</reference>
<dbReference type="GO" id="GO:0005245">
    <property type="term" value="F:voltage-gated calcium channel activity"/>
    <property type="evidence" value="ECO:0007669"/>
    <property type="project" value="TreeGrafter"/>
</dbReference>
<evidence type="ECO:0000256" key="3">
    <source>
        <dbReference type="SAM" id="SignalP"/>
    </source>
</evidence>